<reference evidence="19 20" key="1">
    <citation type="submission" date="2018-05" db="EMBL/GenBank/DDBJ databases">
        <title>Genomic Encyclopedia of Type Strains, Phase IV (KMG-IV): sequencing the most valuable type-strain genomes for metagenomic binning, comparative biology and taxonomic classification.</title>
        <authorList>
            <person name="Goeker M."/>
        </authorList>
    </citation>
    <scope>NUCLEOTIDE SEQUENCE [LARGE SCALE GENOMIC DNA]</scope>
    <source>
        <strain evidence="19 20">DSM 25350</strain>
    </source>
</reference>
<feature type="signal peptide" evidence="17">
    <location>
        <begin position="1"/>
        <end position="21"/>
    </location>
</feature>
<keyword evidence="7 19" id="KW-0645">Protease</keyword>
<dbReference type="InterPro" id="IPR036034">
    <property type="entry name" value="PDZ_sf"/>
</dbReference>
<evidence type="ECO:0000256" key="6">
    <source>
        <dbReference type="ARBA" id="ARBA00013958"/>
    </source>
</evidence>
<dbReference type="PANTHER" id="PTHR22939">
    <property type="entry name" value="SERINE PROTEASE FAMILY S1C HTRA-RELATED"/>
    <property type="match status" value="1"/>
</dbReference>
<dbReference type="Gene3D" id="2.40.10.120">
    <property type="match status" value="1"/>
</dbReference>
<dbReference type="InterPro" id="IPR001940">
    <property type="entry name" value="Peptidase_S1C"/>
</dbReference>
<protein>
    <recommendedName>
        <fullName evidence="6">Probable periplasmic serine endoprotease DegP-like</fullName>
        <ecNumber evidence="5">3.4.21.107</ecNumber>
    </recommendedName>
    <alternativeName>
        <fullName evidence="14">Protease Do</fullName>
    </alternativeName>
</protein>
<dbReference type="PROSITE" id="PS50106">
    <property type="entry name" value="PDZ"/>
    <property type="match status" value="2"/>
</dbReference>
<feature type="active site" description="Charge relay system" evidence="15">
    <location>
        <position position="72"/>
    </location>
</feature>
<evidence type="ECO:0000256" key="12">
    <source>
        <dbReference type="ARBA" id="ARBA00022825"/>
    </source>
</evidence>
<dbReference type="SUPFAM" id="SSF50156">
    <property type="entry name" value="PDZ domain-like"/>
    <property type="match status" value="2"/>
</dbReference>
<feature type="binding site" evidence="16">
    <location>
        <position position="102"/>
    </location>
    <ligand>
        <name>substrate</name>
    </ligand>
</feature>
<sequence>MTLLKAFSISIFLMLSTVAQAAYPDFSKVVEKVRPSVVVIKTEVESRGRKAPGPSGSGFVIDEGGYVLTNRHVIHGVESIFVQLVNKKIYKAELLGEDSGTDIALLKIDAPDLQKVTVGNVEKLKVGAWVLAYGAPFGLEHTVTAGIVSAKGRSLRTEQYVPFIQTDAAVNRGNSGGPLFNADGEVVGINSQIFSMSGGNMGLAFAIPMDLAIDVSEQLRKDGRVSRGYLGVGYEELDYDLAKALGVEEVRGAVINAVSPDSPAEKGGLEVGDIVLEVNDHKLINAADLPFMVGRIRPGEEVDLVVMREGKLKTLEVTVGERPDAEVAAQRRPGESSESSLGLYVTELPDRLQEAADVDYGVLVRRVVAGPAQDAGIREGDILQMLNQQRIADLDDYEAALERLPESGSVAVLVNRRGYGPRFLVLKLEQN</sequence>
<dbReference type="Pfam" id="PF13365">
    <property type="entry name" value="Trypsin_2"/>
    <property type="match status" value="1"/>
</dbReference>
<organism evidence="19 20">
    <name type="scientific">Pleionea mediterranea</name>
    <dbReference type="NCBI Taxonomy" id="523701"/>
    <lineage>
        <taxon>Bacteria</taxon>
        <taxon>Pseudomonadati</taxon>
        <taxon>Pseudomonadota</taxon>
        <taxon>Gammaproteobacteria</taxon>
        <taxon>Oceanospirillales</taxon>
        <taxon>Pleioneaceae</taxon>
        <taxon>Pleionea</taxon>
    </lineage>
</organism>
<evidence type="ECO:0000256" key="1">
    <source>
        <dbReference type="ARBA" id="ARBA00001772"/>
    </source>
</evidence>
<evidence type="ECO:0000256" key="2">
    <source>
        <dbReference type="ARBA" id="ARBA00002610"/>
    </source>
</evidence>
<evidence type="ECO:0000313" key="19">
    <source>
        <dbReference type="EMBL" id="PWK54470.1"/>
    </source>
</evidence>
<evidence type="ECO:0000256" key="15">
    <source>
        <dbReference type="PIRSR" id="PIRSR611782-1"/>
    </source>
</evidence>
<name>A0A316G3W1_9GAMM</name>
<keyword evidence="11" id="KW-0378">Hydrolase</keyword>
<dbReference type="AlphaFoldDB" id="A0A316G3W1"/>
<dbReference type="Proteomes" id="UP000245790">
    <property type="component" value="Unassembled WGS sequence"/>
</dbReference>
<proteinExistence type="inferred from homology"/>
<dbReference type="InterPro" id="IPR011782">
    <property type="entry name" value="Pept_S1C_Do"/>
</dbReference>
<feature type="binding site" evidence="16">
    <location>
        <begin position="173"/>
        <end position="175"/>
    </location>
    <ligand>
        <name>substrate</name>
    </ligand>
</feature>
<dbReference type="GO" id="GO:0004252">
    <property type="term" value="F:serine-type endopeptidase activity"/>
    <property type="evidence" value="ECO:0007669"/>
    <property type="project" value="InterPro"/>
</dbReference>
<dbReference type="NCBIfam" id="TIGR02037">
    <property type="entry name" value="degP_htrA_DO"/>
    <property type="match status" value="1"/>
</dbReference>
<evidence type="ECO:0000256" key="9">
    <source>
        <dbReference type="ARBA" id="ARBA00022737"/>
    </source>
</evidence>
<evidence type="ECO:0000256" key="8">
    <source>
        <dbReference type="ARBA" id="ARBA00022729"/>
    </source>
</evidence>
<feature type="domain" description="PDZ" evidence="18">
    <location>
        <begin position="326"/>
        <end position="418"/>
    </location>
</feature>
<dbReference type="EMBL" id="QGGU01000001">
    <property type="protein sequence ID" value="PWK54470.1"/>
    <property type="molecule type" value="Genomic_DNA"/>
</dbReference>
<dbReference type="CDD" id="cd10839">
    <property type="entry name" value="cpPDZ1_DegP-like"/>
    <property type="match status" value="1"/>
</dbReference>
<comment type="catalytic activity">
    <reaction evidence="1">
        <text>Acts on substrates that are at least partially unfolded. The cleavage site P1 residue is normally between a pair of hydrophobic residues, such as Val-|-Val.</text>
        <dbReference type="EC" id="3.4.21.107"/>
    </reaction>
</comment>
<accession>A0A316G3W1</accession>
<feature type="active site" description="Charge relay system" evidence="15">
    <location>
        <position position="175"/>
    </location>
</feature>
<evidence type="ECO:0000256" key="16">
    <source>
        <dbReference type="PIRSR" id="PIRSR611782-2"/>
    </source>
</evidence>
<evidence type="ECO:0000256" key="11">
    <source>
        <dbReference type="ARBA" id="ARBA00022801"/>
    </source>
</evidence>
<feature type="binding site" evidence="16">
    <location>
        <position position="72"/>
    </location>
    <ligand>
        <name>substrate</name>
    </ligand>
</feature>
<evidence type="ECO:0000256" key="17">
    <source>
        <dbReference type="SAM" id="SignalP"/>
    </source>
</evidence>
<evidence type="ECO:0000256" key="7">
    <source>
        <dbReference type="ARBA" id="ARBA00022670"/>
    </source>
</evidence>
<dbReference type="GO" id="GO:0006508">
    <property type="term" value="P:proteolysis"/>
    <property type="evidence" value="ECO:0007669"/>
    <property type="project" value="UniProtKB-KW"/>
</dbReference>
<keyword evidence="9" id="KW-0677">Repeat</keyword>
<dbReference type="Gene3D" id="2.30.42.10">
    <property type="match status" value="2"/>
</dbReference>
<keyword evidence="13" id="KW-0346">Stress response</keyword>
<evidence type="ECO:0000256" key="3">
    <source>
        <dbReference type="ARBA" id="ARBA00004418"/>
    </source>
</evidence>
<dbReference type="PANTHER" id="PTHR22939:SF130">
    <property type="entry name" value="PERIPLASMIC SERINE ENDOPROTEASE DEGP-LIKE-RELATED"/>
    <property type="match status" value="1"/>
</dbReference>
<dbReference type="PRINTS" id="PR00834">
    <property type="entry name" value="PROTEASES2C"/>
</dbReference>
<keyword evidence="20" id="KW-1185">Reference proteome</keyword>
<dbReference type="SUPFAM" id="SSF50494">
    <property type="entry name" value="Trypsin-like serine proteases"/>
    <property type="match status" value="1"/>
</dbReference>
<comment type="caution">
    <text evidence="19">The sequence shown here is derived from an EMBL/GenBank/DDBJ whole genome shotgun (WGS) entry which is preliminary data.</text>
</comment>
<comment type="similarity">
    <text evidence="4">Belongs to the peptidase S1C family.</text>
</comment>
<feature type="domain" description="PDZ" evidence="18">
    <location>
        <begin position="224"/>
        <end position="310"/>
    </location>
</feature>
<dbReference type="SMART" id="SM00228">
    <property type="entry name" value="PDZ"/>
    <property type="match status" value="2"/>
</dbReference>
<evidence type="ECO:0000256" key="13">
    <source>
        <dbReference type="ARBA" id="ARBA00023016"/>
    </source>
</evidence>
<feature type="active site" description="Charge relay system" evidence="15">
    <location>
        <position position="102"/>
    </location>
</feature>
<dbReference type="InterPro" id="IPR001478">
    <property type="entry name" value="PDZ"/>
</dbReference>
<keyword evidence="10" id="KW-0574">Periplasm</keyword>
<evidence type="ECO:0000259" key="18">
    <source>
        <dbReference type="PROSITE" id="PS50106"/>
    </source>
</evidence>
<keyword evidence="8 17" id="KW-0732">Signal</keyword>
<keyword evidence="12" id="KW-0720">Serine protease</keyword>
<evidence type="ECO:0000256" key="5">
    <source>
        <dbReference type="ARBA" id="ARBA00013035"/>
    </source>
</evidence>
<evidence type="ECO:0000313" key="20">
    <source>
        <dbReference type="Proteomes" id="UP000245790"/>
    </source>
</evidence>
<evidence type="ECO:0000256" key="10">
    <source>
        <dbReference type="ARBA" id="ARBA00022764"/>
    </source>
</evidence>
<comment type="function">
    <text evidence="2">Might be efficient in the degradation of transiently denatured and unfolded proteins which accumulate in the periplasm following stress conditions.</text>
</comment>
<evidence type="ECO:0000256" key="4">
    <source>
        <dbReference type="ARBA" id="ARBA00010541"/>
    </source>
</evidence>
<gene>
    <name evidence="19" type="ORF">C8D97_101318</name>
</gene>
<dbReference type="RefSeq" id="WP_245411370.1">
    <property type="nucleotide sequence ID" value="NZ_QGGU01000001.1"/>
</dbReference>
<dbReference type="Pfam" id="PF13180">
    <property type="entry name" value="PDZ_2"/>
    <property type="match status" value="1"/>
</dbReference>
<comment type="subcellular location">
    <subcellularLocation>
        <location evidence="3">Periplasm</location>
    </subcellularLocation>
</comment>
<evidence type="ECO:0000256" key="14">
    <source>
        <dbReference type="ARBA" id="ARBA00032850"/>
    </source>
</evidence>
<feature type="chain" id="PRO_5038566890" description="Probable periplasmic serine endoprotease DegP-like" evidence="17">
    <location>
        <begin position="22"/>
        <end position="431"/>
    </location>
</feature>
<dbReference type="EC" id="3.4.21.107" evidence="5"/>
<dbReference type="Pfam" id="PF00595">
    <property type="entry name" value="PDZ"/>
    <property type="match status" value="1"/>
</dbReference>
<dbReference type="InterPro" id="IPR009003">
    <property type="entry name" value="Peptidase_S1_PA"/>
</dbReference>